<gene>
    <name evidence="9" type="ORF">PYCCODRAFT_1349731</name>
</gene>
<feature type="non-terminal residue" evidence="9">
    <location>
        <position position="1"/>
    </location>
</feature>
<dbReference type="InterPro" id="IPR036397">
    <property type="entry name" value="RNaseH_sf"/>
</dbReference>
<accession>A0A1Y2IIU8</accession>
<dbReference type="GO" id="GO:0003676">
    <property type="term" value="F:nucleic acid binding"/>
    <property type="evidence" value="ECO:0007669"/>
    <property type="project" value="InterPro"/>
</dbReference>
<dbReference type="OrthoDB" id="2752518at2759"/>
<keyword evidence="10" id="KW-1185">Reference proteome</keyword>
<dbReference type="EC" id="3.1.26.4" evidence="3"/>
<keyword evidence="4" id="KW-0540">Nuclease</keyword>
<dbReference type="CDD" id="cd09280">
    <property type="entry name" value="RNase_HI_eukaryote_like"/>
    <property type="match status" value="1"/>
</dbReference>
<dbReference type="InterPro" id="IPR002156">
    <property type="entry name" value="RNaseH_domain"/>
</dbReference>
<feature type="domain" description="RNase H type-1" evidence="8">
    <location>
        <begin position="12"/>
        <end position="146"/>
    </location>
</feature>
<dbReference type="PROSITE" id="PS50879">
    <property type="entry name" value="RNASE_H_1"/>
    <property type="match status" value="1"/>
</dbReference>
<name>A0A1Y2IIU8_TRAC3</name>
<dbReference type="SUPFAM" id="SSF53098">
    <property type="entry name" value="Ribonuclease H-like"/>
    <property type="match status" value="1"/>
</dbReference>
<dbReference type="InterPro" id="IPR050092">
    <property type="entry name" value="RNase_H"/>
</dbReference>
<comment type="similarity">
    <text evidence="2">Belongs to the RNase H family.</text>
</comment>
<comment type="catalytic activity">
    <reaction evidence="1">
        <text>Endonucleolytic cleavage to 5'-phosphomonoester.</text>
        <dbReference type="EC" id="3.1.26.4"/>
    </reaction>
</comment>
<dbReference type="GO" id="GO:0046872">
    <property type="term" value="F:metal ion binding"/>
    <property type="evidence" value="ECO:0007669"/>
    <property type="project" value="UniProtKB-KW"/>
</dbReference>
<dbReference type="GO" id="GO:0004523">
    <property type="term" value="F:RNA-DNA hybrid ribonuclease activity"/>
    <property type="evidence" value="ECO:0007669"/>
    <property type="project" value="UniProtKB-EC"/>
</dbReference>
<dbReference type="EMBL" id="KZ084121">
    <property type="protein sequence ID" value="OSD00181.1"/>
    <property type="molecule type" value="Genomic_DNA"/>
</dbReference>
<evidence type="ECO:0000256" key="6">
    <source>
        <dbReference type="ARBA" id="ARBA00022759"/>
    </source>
</evidence>
<protein>
    <recommendedName>
        <fullName evidence="3">ribonuclease H</fullName>
        <ecNumber evidence="3">3.1.26.4</ecNumber>
    </recommendedName>
</protein>
<dbReference type="Gene3D" id="3.30.420.10">
    <property type="entry name" value="Ribonuclease H-like superfamily/Ribonuclease H"/>
    <property type="match status" value="1"/>
</dbReference>
<evidence type="ECO:0000256" key="2">
    <source>
        <dbReference type="ARBA" id="ARBA00005300"/>
    </source>
</evidence>
<dbReference type="Proteomes" id="UP000193067">
    <property type="component" value="Unassembled WGS sequence"/>
</dbReference>
<dbReference type="Pfam" id="PF00075">
    <property type="entry name" value="RNase_H"/>
    <property type="match status" value="1"/>
</dbReference>
<evidence type="ECO:0000259" key="8">
    <source>
        <dbReference type="PROSITE" id="PS50879"/>
    </source>
</evidence>
<dbReference type="GO" id="GO:0043137">
    <property type="term" value="P:DNA replication, removal of RNA primer"/>
    <property type="evidence" value="ECO:0007669"/>
    <property type="project" value="TreeGrafter"/>
</dbReference>
<evidence type="ECO:0000256" key="7">
    <source>
        <dbReference type="ARBA" id="ARBA00022801"/>
    </source>
</evidence>
<evidence type="ECO:0000313" key="9">
    <source>
        <dbReference type="EMBL" id="OSD00181.1"/>
    </source>
</evidence>
<proteinExistence type="inferred from homology"/>
<sequence>VVAMYGTCWHDTAQRTDVWTDGSATTTGLRRAGAGVFWGIYHERNVSVRVPGESQTNNHAELYAVLCAIRMAKPARTLRIHTDSQYAIHSVCHWAARFSQLGWRHANSDLIRTIANHIRARTAPVQFYWIKGHAGNVHNEHADQLA</sequence>
<dbReference type="AlphaFoldDB" id="A0A1Y2IIU8"/>
<keyword evidence="7" id="KW-0378">Hydrolase</keyword>
<reference evidence="9 10" key="1">
    <citation type="journal article" date="2015" name="Biotechnol. Biofuels">
        <title>Enhanced degradation of softwood versus hardwood by the white-rot fungus Pycnoporus coccineus.</title>
        <authorList>
            <person name="Couturier M."/>
            <person name="Navarro D."/>
            <person name="Chevret D."/>
            <person name="Henrissat B."/>
            <person name="Piumi F."/>
            <person name="Ruiz-Duenas F.J."/>
            <person name="Martinez A.T."/>
            <person name="Grigoriev I.V."/>
            <person name="Riley R."/>
            <person name="Lipzen A."/>
            <person name="Berrin J.G."/>
            <person name="Master E.R."/>
            <person name="Rosso M.N."/>
        </authorList>
    </citation>
    <scope>NUCLEOTIDE SEQUENCE [LARGE SCALE GENOMIC DNA]</scope>
    <source>
        <strain evidence="9 10">BRFM310</strain>
    </source>
</reference>
<evidence type="ECO:0000256" key="3">
    <source>
        <dbReference type="ARBA" id="ARBA00012180"/>
    </source>
</evidence>
<evidence type="ECO:0000256" key="1">
    <source>
        <dbReference type="ARBA" id="ARBA00000077"/>
    </source>
</evidence>
<evidence type="ECO:0000256" key="5">
    <source>
        <dbReference type="ARBA" id="ARBA00022723"/>
    </source>
</evidence>
<keyword evidence="5" id="KW-0479">Metal-binding</keyword>
<feature type="non-terminal residue" evidence="9">
    <location>
        <position position="146"/>
    </location>
</feature>
<evidence type="ECO:0000313" key="10">
    <source>
        <dbReference type="Proteomes" id="UP000193067"/>
    </source>
</evidence>
<dbReference type="PANTHER" id="PTHR10642:SF26">
    <property type="entry name" value="RIBONUCLEASE H1"/>
    <property type="match status" value="1"/>
</dbReference>
<dbReference type="PANTHER" id="PTHR10642">
    <property type="entry name" value="RIBONUCLEASE H1"/>
    <property type="match status" value="1"/>
</dbReference>
<organism evidence="9 10">
    <name type="scientific">Trametes coccinea (strain BRFM310)</name>
    <name type="common">Pycnoporus coccineus</name>
    <dbReference type="NCBI Taxonomy" id="1353009"/>
    <lineage>
        <taxon>Eukaryota</taxon>
        <taxon>Fungi</taxon>
        <taxon>Dikarya</taxon>
        <taxon>Basidiomycota</taxon>
        <taxon>Agaricomycotina</taxon>
        <taxon>Agaricomycetes</taxon>
        <taxon>Polyporales</taxon>
        <taxon>Polyporaceae</taxon>
        <taxon>Trametes</taxon>
    </lineage>
</organism>
<evidence type="ECO:0000256" key="4">
    <source>
        <dbReference type="ARBA" id="ARBA00022722"/>
    </source>
</evidence>
<keyword evidence="6" id="KW-0255">Endonuclease</keyword>
<dbReference type="InterPro" id="IPR012337">
    <property type="entry name" value="RNaseH-like_sf"/>
</dbReference>
<dbReference type="STRING" id="1353009.A0A1Y2IIU8"/>